<keyword evidence="3" id="KW-0268">Exocytosis</keyword>
<dbReference type="FunFam" id="1.20.58.670:FF:000002">
    <property type="entry name" value="Exocyst complex component"/>
    <property type="match status" value="1"/>
</dbReference>
<reference evidence="7 8" key="1">
    <citation type="journal article" date="2018" name="New Phytol.">
        <title>Phylogenomics of Endogonaceae and evolution of mycorrhizas within Mucoromycota.</title>
        <authorList>
            <person name="Chang Y."/>
            <person name="Desiro A."/>
            <person name="Na H."/>
            <person name="Sandor L."/>
            <person name="Lipzen A."/>
            <person name="Clum A."/>
            <person name="Barry K."/>
            <person name="Grigoriev I.V."/>
            <person name="Martin F.M."/>
            <person name="Stajich J.E."/>
            <person name="Smith M.E."/>
            <person name="Bonito G."/>
            <person name="Spatafora J.W."/>
        </authorList>
    </citation>
    <scope>NUCLEOTIDE SEQUENCE [LARGE SCALE GENOMIC DNA]</scope>
    <source>
        <strain evidence="7 8">AD002</strain>
    </source>
</reference>
<dbReference type="InterPro" id="IPR007225">
    <property type="entry name" value="EXOC6/Sec15"/>
</dbReference>
<dbReference type="InterPro" id="IPR046361">
    <property type="entry name" value="EXOC6/Sec15_C"/>
</dbReference>
<evidence type="ECO:0000256" key="1">
    <source>
        <dbReference type="ARBA" id="ARBA00007944"/>
    </source>
</evidence>
<dbReference type="AlphaFoldDB" id="A0A433Q8T0"/>
<keyword evidence="8" id="KW-1185">Reference proteome</keyword>
<evidence type="ECO:0000259" key="5">
    <source>
        <dbReference type="Pfam" id="PF04091"/>
    </source>
</evidence>
<organism evidence="7 8">
    <name type="scientific">Jimgerdemannia flammicorona</name>
    <dbReference type="NCBI Taxonomy" id="994334"/>
    <lineage>
        <taxon>Eukaryota</taxon>
        <taxon>Fungi</taxon>
        <taxon>Fungi incertae sedis</taxon>
        <taxon>Mucoromycota</taxon>
        <taxon>Mucoromycotina</taxon>
        <taxon>Endogonomycetes</taxon>
        <taxon>Endogonales</taxon>
        <taxon>Endogonaceae</taxon>
        <taxon>Jimgerdemannia</taxon>
    </lineage>
</organism>
<dbReference type="PANTHER" id="PTHR12702:SF0">
    <property type="entry name" value="EXOCYST COMPLEX COMPONENT 6"/>
    <property type="match status" value="1"/>
</dbReference>
<feature type="domain" description="Exocyst complex component EXOC6/Sec15 N-terminal" evidence="6">
    <location>
        <begin position="2"/>
        <end position="47"/>
    </location>
</feature>
<comment type="caution">
    <text evidence="7">The sequence shown here is derived from an EMBL/GenBank/DDBJ whole genome shotgun (WGS) entry which is preliminary data.</text>
</comment>
<dbReference type="GO" id="GO:0016020">
    <property type="term" value="C:membrane"/>
    <property type="evidence" value="ECO:0007669"/>
    <property type="project" value="TreeGrafter"/>
</dbReference>
<keyword evidence="2" id="KW-0813">Transport</keyword>
<keyword evidence="4" id="KW-0175">Coiled coil</keyword>
<dbReference type="Pfam" id="PF20651">
    <property type="entry name" value="EXOC6_Sec15_N"/>
    <property type="match status" value="1"/>
</dbReference>
<dbReference type="GO" id="GO:0006893">
    <property type="term" value="P:Golgi to plasma membrane transport"/>
    <property type="evidence" value="ECO:0007669"/>
    <property type="project" value="TreeGrafter"/>
</dbReference>
<dbReference type="Gene3D" id="1.20.58.670">
    <property type="entry name" value="Dsl1p vesicle tethering complex, Tip20p subunit, domain D"/>
    <property type="match status" value="1"/>
</dbReference>
<dbReference type="InterPro" id="IPR048359">
    <property type="entry name" value="EXOC6_Sec15_N"/>
</dbReference>
<dbReference type="Pfam" id="PF04091">
    <property type="entry name" value="Sec15_C"/>
    <property type="match status" value="1"/>
</dbReference>
<dbReference type="EMBL" id="RBNJ01011122">
    <property type="protein sequence ID" value="RUS26159.1"/>
    <property type="molecule type" value="Genomic_DNA"/>
</dbReference>
<comment type="similarity">
    <text evidence="1">Belongs to the SEC15 family.</text>
</comment>
<dbReference type="GO" id="GO:0006886">
    <property type="term" value="P:intracellular protein transport"/>
    <property type="evidence" value="ECO:0007669"/>
    <property type="project" value="InterPro"/>
</dbReference>
<name>A0A433Q8T0_9FUNG</name>
<dbReference type="InterPro" id="IPR042044">
    <property type="entry name" value="EXOC6PINT-1/Sec15/Tip20_C_dom2"/>
</dbReference>
<evidence type="ECO:0000313" key="7">
    <source>
        <dbReference type="EMBL" id="RUS26159.1"/>
    </source>
</evidence>
<accession>A0A433Q8T0</accession>
<dbReference type="Gene3D" id="1.10.357.30">
    <property type="entry name" value="Exocyst complex subunit Sec15 C-terminal domain, N-terminal subdomain"/>
    <property type="match status" value="1"/>
</dbReference>
<dbReference type="InterPro" id="IPR042045">
    <property type="entry name" value="EXOC6/Sec15_C_dom1"/>
</dbReference>
<evidence type="ECO:0000313" key="8">
    <source>
        <dbReference type="Proteomes" id="UP000274822"/>
    </source>
</evidence>
<sequence>MQFEFATYLSNSIPVMQSMIKDAVTNEMKEWLVKVRETSRRIGAMAMTHMQDRQDRWRVKTAEDPKLKSVQHHNVNSAIEKVVNEADETNILDEVNIDFQPLFRCLHIYDSLGRRQEFKTSYEEDRRAQANLALSSPLNLRDGNILGFETLLEDIVGFFIIEHVVMHSTVDFRSQNEVDTLWEMVTGKVIQVMNDGLKGCKDTDLFLNIKLRLLIFIQTLEGFGYPVKHLQETLLVLFRRYSELLIGQYSDVFVKIVQEDECMPMTVDNEDDFADVVRYTGFSENRSRFPCTLPFSKVFPTCCRDVSIFVHQFYQFAEGFSQTHGEMDDILKKAVDNLLIQKVNGILLKKLESMNLSQIVQIIINIEYFENACNGFEQLLMDTRSFHRAGKIILKATNVFRDTRKRGEKRIFELVNFKIDEFLELADYDWMSEERSKTPSVYLQDLVTFLDSVINATMQNLPPSIKSFIYFDALDHLANAMREILLNSKVKKMNDNALHNFDVDIQFLEDFVQSLGDPNIVDTFIELRQMLKLVQSDNPEEFHTPQIRNRKYSRLKSQDVVVVLEKLLADKSVVNLLNQREKMRRRAMENVARVTRKLM</sequence>
<evidence type="ECO:0000256" key="4">
    <source>
        <dbReference type="ARBA" id="ARBA00023054"/>
    </source>
</evidence>
<dbReference type="GO" id="GO:0090522">
    <property type="term" value="P:vesicle tethering involved in exocytosis"/>
    <property type="evidence" value="ECO:0007669"/>
    <property type="project" value="InterPro"/>
</dbReference>
<feature type="domain" description="Exocyst complex subunit EXOC6/Sec15 C-terminal" evidence="5">
    <location>
        <begin position="230"/>
        <end position="566"/>
    </location>
</feature>
<evidence type="ECO:0000259" key="6">
    <source>
        <dbReference type="Pfam" id="PF20651"/>
    </source>
</evidence>
<dbReference type="PANTHER" id="PTHR12702">
    <property type="entry name" value="SEC15"/>
    <property type="match status" value="1"/>
</dbReference>
<protein>
    <submittedName>
        <fullName evidence="7">Exocyst complex subunit Sec15-like-domain-containing protein</fullName>
    </submittedName>
</protein>
<gene>
    <name evidence="7" type="ORF">BC938DRAFT_471161</name>
</gene>
<evidence type="ECO:0000256" key="3">
    <source>
        <dbReference type="ARBA" id="ARBA00022483"/>
    </source>
</evidence>
<proteinExistence type="inferred from homology"/>
<dbReference type="GO" id="GO:0000145">
    <property type="term" value="C:exocyst"/>
    <property type="evidence" value="ECO:0007669"/>
    <property type="project" value="TreeGrafter"/>
</dbReference>
<evidence type="ECO:0000256" key="2">
    <source>
        <dbReference type="ARBA" id="ARBA00022448"/>
    </source>
</evidence>
<dbReference type="Proteomes" id="UP000274822">
    <property type="component" value="Unassembled WGS sequence"/>
</dbReference>